<gene>
    <name evidence="2" type="ORF">LIER_01216</name>
</gene>
<proteinExistence type="predicted"/>
<dbReference type="Proteomes" id="UP001454036">
    <property type="component" value="Unassembled WGS sequence"/>
</dbReference>
<evidence type="ECO:0000313" key="3">
    <source>
        <dbReference type="Proteomes" id="UP001454036"/>
    </source>
</evidence>
<keyword evidence="3" id="KW-1185">Reference proteome</keyword>
<sequence length="205" mass="23512">MGRDLCSWRACAEVTPTLLTFWKFMEICGDFLREKNKDLKAQAPSEKVASLEEELAKVKGELVESQQINVRLTTERRKLMEDFLRLRKKHEEVSIQRDKLQEESLGFDLQITQLSEYRDAALAEASRTKEKAKRLAGEVKRMEDAASQHPKELWAAVENFKQSAAFENTISLAVENFKKSPEFIDALGANAAYGAYSFVRKFKEK</sequence>
<evidence type="ECO:0000256" key="1">
    <source>
        <dbReference type="SAM" id="Coils"/>
    </source>
</evidence>
<feature type="coiled-coil region" evidence="1">
    <location>
        <begin position="48"/>
        <end position="145"/>
    </location>
</feature>
<evidence type="ECO:0000313" key="2">
    <source>
        <dbReference type="EMBL" id="GAA0139728.1"/>
    </source>
</evidence>
<name>A0AAV3NPP2_LITER</name>
<accession>A0AAV3NPP2</accession>
<comment type="caution">
    <text evidence="2">The sequence shown here is derived from an EMBL/GenBank/DDBJ whole genome shotgun (WGS) entry which is preliminary data.</text>
</comment>
<keyword evidence="1" id="KW-0175">Coiled coil</keyword>
<protein>
    <submittedName>
        <fullName evidence="2">Uncharacterized protein</fullName>
    </submittedName>
</protein>
<dbReference type="EMBL" id="BAABME010000115">
    <property type="protein sequence ID" value="GAA0139728.1"/>
    <property type="molecule type" value="Genomic_DNA"/>
</dbReference>
<reference evidence="2 3" key="1">
    <citation type="submission" date="2024-01" db="EMBL/GenBank/DDBJ databases">
        <title>The complete chloroplast genome sequence of Lithospermum erythrorhizon: insights into the phylogenetic relationship among Boraginaceae species and the maternal lineages of purple gromwells.</title>
        <authorList>
            <person name="Okada T."/>
            <person name="Watanabe K."/>
        </authorList>
    </citation>
    <scope>NUCLEOTIDE SEQUENCE [LARGE SCALE GENOMIC DNA]</scope>
</reference>
<dbReference type="AlphaFoldDB" id="A0AAV3NPP2"/>
<organism evidence="2 3">
    <name type="scientific">Lithospermum erythrorhizon</name>
    <name type="common">Purple gromwell</name>
    <name type="synonym">Lithospermum officinale var. erythrorhizon</name>
    <dbReference type="NCBI Taxonomy" id="34254"/>
    <lineage>
        <taxon>Eukaryota</taxon>
        <taxon>Viridiplantae</taxon>
        <taxon>Streptophyta</taxon>
        <taxon>Embryophyta</taxon>
        <taxon>Tracheophyta</taxon>
        <taxon>Spermatophyta</taxon>
        <taxon>Magnoliopsida</taxon>
        <taxon>eudicotyledons</taxon>
        <taxon>Gunneridae</taxon>
        <taxon>Pentapetalae</taxon>
        <taxon>asterids</taxon>
        <taxon>lamiids</taxon>
        <taxon>Boraginales</taxon>
        <taxon>Boraginaceae</taxon>
        <taxon>Boraginoideae</taxon>
        <taxon>Lithospermeae</taxon>
        <taxon>Lithospermum</taxon>
    </lineage>
</organism>